<proteinExistence type="predicted"/>
<sequence>MGFLDDVTKLISDIPFVEKVYDFVEENLLIKGKVKISFKELSTPLEFTVEVFKCYPLKNYDSDSIKFKNLNLLEYRHVMGDGAICIHTSHHTNLKSKLNYDFHSLKNWIVKYFINKDQDDHYEHIIVDEKLINNQYRSFLFTDTGHSFEKGDFGDVTITALQTGGFRGDSISNHIVQRFIRRSGEQLDCQWSNLYKNMGISYTGAYLYIETPPATYGKFIFTKWLDLQDHLPEAFLNFLLEFQKKSIKERGKLFPVFFGYKIDEVNIHWQVALLEIGDFPIIGYQLPNKEWITTPRNELDINWGITRNSSYKYFFGRGSFSQNFIEEKILIIGVGALGSMVAKTLTRCGCKFIDIADYDIKEPENVCRSEYQFNTGLMDKTEELKIILGTISPFVETSIVEKDYFQGIIKLYHKEKGAKSSFEKGLNQYDLVFDCTTDNDLMYILDSLDIKCDLINLSITNFAKELVCAFNPNIYNFVMNQFMNVLENDTSDLYNPTGCWSPTFKASYNDISLLVQMAIKHIHHLYETGLRKNNFIIESDSSNLKIVEY</sequence>
<dbReference type="InterPro" id="IPR035985">
    <property type="entry name" value="Ubiquitin-activating_enz"/>
</dbReference>
<evidence type="ECO:0000313" key="2">
    <source>
        <dbReference type="EMBL" id="GAA0740305.1"/>
    </source>
</evidence>
<evidence type="ECO:0000313" key="3">
    <source>
        <dbReference type="Proteomes" id="UP001500736"/>
    </source>
</evidence>
<protein>
    <recommendedName>
        <fullName evidence="1">THIF-type NAD/FAD binding fold domain-containing protein</fullName>
    </recommendedName>
</protein>
<dbReference type="SUPFAM" id="SSF69572">
    <property type="entry name" value="Activating enzymes of the ubiquitin-like proteins"/>
    <property type="match status" value="1"/>
</dbReference>
<dbReference type="Pfam" id="PF00899">
    <property type="entry name" value="ThiF"/>
    <property type="match status" value="1"/>
</dbReference>
<dbReference type="Gene3D" id="3.40.50.720">
    <property type="entry name" value="NAD(P)-binding Rossmann-like Domain"/>
    <property type="match status" value="1"/>
</dbReference>
<dbReference type="EMBL" id="BAAAGF010000001">
    <property type="protein sequence ID" value="GAA0740305.1"/>
    <property type="molecule type" value="Genomic_DNA"/>
</dbReference>
<accession>A0ABP3UQG9</accession>
<name>A0ABP3UQG9_9FLAO</name>
<keyword evidence="3" id="KW-1185">Reference proteome</keyword>
<evidence type="ECO:0000259" key="1">
    <source>
        <dbReference type="Pfam" id="PF00899"/>
    </source>
</evidence>
<dbReference type="InterPro" id="IPR000594">
    <property type="entry name" value="ThiF_NAD_FAD-bd"/>
</dbReference>
<organism evidence="2 3">
    <name type="scientific">Gaetbulibacter jejuensis</name>
    <dbReference type="NCBI Taxonomy" id="584607"/>
    <lineage>
        <taxon>Bacteria</taxon>
        <taxon>Pseudomonadati</taxon>
        <taxon>Bacteroidota</taxon>
        <taxon>Flavobacteriia</taxon>
        <taxon>Flavobacteriales</taxon>
        <taxon>Flavobacteriaceae</taxon>
        <taxon>Gaetbulibacter</taxon>
    </lineage>
</organism>
<comment type="caution">
    <text evidence="2">The sequence shown here is derived from an EMBL/GenBank/DDBJ whole genome shotgun (WGS) entry which is preliminary data.</text>
</comment>
<feature type="domain" description="THIF-type NAD/FAD binding fold" evidence="1">
    <location>
        <begin position="326"/>
        <end position="439"/>
    </location>
</feature>
<gene>
    <name evidence="2" type="ORF">GCM10009431_10310</name>
</gene>
<dbReference type="Proteomes" id="UP001500736">
    <property type="component" value="Unassembled WGS sequence"/>
</dbReference>
<reference evidence="3" key="1">
    <citation type="journal article" date="2019" name="Int. J. Syst. Evol. Microbiol.">
        <title>The Global Catalogue of Microorganisms (GCM) 10K type strain sequencing project: providing services to taxonomists for standard genome sequencing and annotation.</title>
        <authorList>
            <consortium name="The Broad Institute Genomics Platform"/>
            <consortium name="The Broad Institute Genome Sequencing Center for Infectious Disease"/>
            <person name="Wu L."/>
            <person name="Ma J."/>
        </authorList>
    </citation>
    <scope>NUCLEOTIDE SEQUENCE [LARGE SCALE GENOMIC DNA]</scope>
    <source>
        <strain evidence="3">JCM 15976</strain>
    </source>
</reference>